<comment type="subcellular location">
    <subcellularLocation>
        <location evidence="1">Cell inner membrane</location>
        <topology evidence="1">Peripheral membrane protein</topology>
    </subcellularLocation>
</comment>
<proteinExistence type="inferred from homology"/>
<dbReference type="Pfam" id="PF00005">
    <property type="entry name" value="ABC_tran"/>
    <property type="match status" value="1"/>
</dbReference>
<evidence type="ECO:0000256" key="5">
    <source>
        <dbReference type="ARBA" id="ARBA00022840"/>
    </source>
</evidence>
<evidence type="ECO:0000256" key="3">
    <source>
        <dbReference type="ARBA" id="ARBA00022448"/>
    </source>
</evidence>
<evidence type="ECO:0000256" key="2">
    <source>
        <dbReference type="ARBA" id="ARBA00006526"/>
    </source>
</evidence>
<dbReference type="PROSITE" id="PS00211">
    <property type="entry name" value="ABC_TRANSPORTER_1"/>
    <property type="match status" value="1"/>
</dbReference>
<evidence type="ECO:0000256" key="1">
    <source>
        <dbReference type="ARBA" id="ARBA00004417"/>
    </source>
</evidence>
<dbReference type="GO" id="GO:0015424">
    <property type="term" value="F:ABC-type amino acid transporter activity"/>
    <property type="evidence" value="ECO:0007669"/>
    <property type="project" value="InterPro"/>
</dbReference>
<dbReference type="AlphaFoldDB" id="A0A6M8UHM8"/>
<dbReference type="GO" id="GO:0005886">
    <property type="term" value="C:plasma membrane"/>
    <property type="evidence" value="ECO:0007669"/>
    <property type="project" value="UniProtKB-SubCell"/>
</dbReference>
<name>A0A6M8UHM8_9GAMM</name>
<evidence type="ECO:0000256" key="4">
    <source>
        <dbReference type="ARBA" id="ARBA00022741"/>
    </source>
</evidence>
<organism evidence="7 8">
    <name type="scientific">Paramixta manurensis</name>
    <dbReference type="NCBI Taxonomy" id="2740817"/>
    <lineage>
        <taxon>Bacteria</taxon>
        <taxon>Pseudomonadati</taxon>
        <taxon>Pseudomonadota</taxon>
        <taxon>Gammaproteobacteria</taxon>
        <taxon>Enterobacterales</taxon>
        <taxon>Erwiniaceae</taxon>
        <taxon>Paramixta</taxon>
    </lineage>
</organism>
<dbReference type="CDD" id="cd03262">
    <property type="entry name" value="ABC_HisP_GlnQ"/>
    <property type="match status" value="1"/>
</dbReference>
<evidence type="ECO:0000313" key="7">
    <source>
        <dbReference type="EMBL" id="QKJ88391.1"/>
    </source>
</evidence>
<dbReference type="InterPro" id="IPR003439">
    <property type="entry name" value="ABC_transporter-like_ATP-bd"/>
</dbReference>
<protein>
    <submittedName>
        <fullName evidence="7">Amino acid ABC transporter ATP-binding protein</fullName>
    </submittedName>
</protein>
<dbReference type="InterPro" id="IPR050086">
    <property type="entry name" value="MetN_ABC_transporter-like"/>
</dbReference>
<evidence type="ECO:0000313" key="8">
    <source>
        <dbReference type="Proteomes" id="UP000505325"/>
    </source>
</evidence>
<dbReference type="SMART" id="SM00382">
    <property type="entry name" value="AAA"/>
    <property type="match status" value="1"/>
</dbReference>
<accession>A0A6M8UHM8</accession>
<dbReference type="GO" id="GO:0016887">
    <property type="term" value="F:ATP hydrolysis activity"/>
    <property type="evidence" value="ECO:0007669"/>
    <property type="project" value="InterPro"/>
</dbReference>
<comment type="similarity">
    <text evidence="2">Belongs to the ABC transporter superfamily. Drug exporter-2 (TC 3.A.1.117) family.</text>
</comment>
<dbReference type="PANTHER" id="PTHR43166">
    <property type="entry name" value="AMINO ACID IMPORT ATP-BINDING PROTEIN"/>
    <property type="match status" value="1"/>
</dbReference>
<feature type="domain" description="ABC transporter" evidence="6">
    <location>
        <begin position="13"/>
        <end position="254"/>
    </location>
</feature>
<keyword evidence="5 7" id="KW-0067">ATP-binding</keyword>
<dbReference type="InterPro" id="IPR030679">
    <property type="entry name" value="ABC_ATPase_HisP-typ"/>
</dbReference>
<dbReference type="RefSeq" id="WP_173635257.1">
    <property type="nucleotide sequence ID" value="NZ_CP054212.1"/>
</dbReference>
<dbReference type="SUPFAM" id="SSF52540">
    <property type="entry name" value="P-loop containing nucleoside triphosphate hydrolases"/>
    <property type="match status" value="1"/>
</dbReference>
<reference evidence="7 8" key="1">
    <citation type="submission" date="2020-06" db="EMBL/GenBank/DDBJ databases">
        <title>Genome sequence of Paramixta manurensis strain PD-1.</title>
        <authorList>
            <person name="Lee C.W."/>
            <person name="Kim J."/>
        </authorList>
    </citation>
    <scope>NUCLEOTIDE SEQUENCE [LARGE SCALE GENOMIC DNA]</scope>
    <source>
        <strain evidence="7 8">PD-1</strain>
    </source>
</reference>
<evidence type="ECO:0000259" key="6">
    <source>
        <dbReference type="PROSITE" id="PS50893"/>
    </source>
</evidence>
<keyword evidence="4" id="KW-0547">Nucleotide-binding</keyword>
<dbReference type="PANTHER" id="PTHR43166:SF38">
    <property type="entry name" value="L-CYSTINE TRANSPORT SYSTEM ATP-BINDING PROTEIN TCYN"/>
    <property type="match status" value="1"/>
</dbReference>
<keyword evidence="3" id="KW-0813">Transport</keyword>
<dbReference type="InterPro" id="IPR027417">
    <property type="entry name" value="P-loop_NTPase"/>
</dbReference>
<gene>
    <name evidence="7" type="ORF">PMPD1_3474</name>
</gene>
<keyword evidence="8" id="KW-1185">Reference proteome</keyword>
<dbReference type="Proteomes" id="UP000505325">
    <property type="component" value="Chromosome"/>
</dbReference>
<dbReference type="InterPro" id="IPR017871">
    <property type="entry name" value="ABC_transporter-like_CS"/>
</dbReference>
<dbReference type="Gene3D" id="3.40.50.300">
    <property type="entry name" value="P-loop containing nucleotide triphosphate hydrolases"/>
    <property type="match status" value="1"/>
</dbReference>
<dbReference type="PROSITE" id="PS50893">
    <property type="entry name" value="ABC_TRANSPORTER_2"/>
    <property type="match status" value="1"/>
</dbReference>
<dbReference type="PIRSF" id="PIRSF039085">
    <property type="entry name" value="ABC_ATPase_HisP"/>
    <property type="match status" value="1"/>
</dbReference>
<dbReference type="KEGG" id="pmak:PMPD1_3474"/>
<sequence length="260" mass="28547">MTTPNNLSDPALITLSGIVKQYGNTRILDGLDLTIPAGQKVALIGPSGSGKSTVLRLIKGLESFSAGTLTIDGVSLDPGAKRRTFFPPRQAIKPVTGMVFQHFNLFPHLTVEQNITEAPQRVLKIPAAEAKARARHYLELVGMAHKAQAWPATLSGGQKQRVAIARALAMQPRIMLFDEVTSALDPELVGEVLNVIRELAHQQKMTLLLVTHEMNFARDVADRVIFMEQGKIIDDGTPHALLIAPRHPRTQQFLNLVRNH</sequence>
<dbReference type="GO" id="GO:0005524">
    <property type="term" value="F:ATP binding"/>
    <property type="evidence" value="ECO:0007669"/>
    <property type="project" value="UniProtKB-KW"/>
</dbReference>
<dbReference type="EMBL" id="CP054212">
    <property type="protein sequence ID" value="QKJ88391.1"/>
    <property type="molecule type" value="Genomic_DNA"/>
</dbReference>
<dbReference type="InterPro" id="IPR003593">
    <property type="entry name" value="AAA+_ATPase"/>
</dbReference>